<proteinExistence type="predicted"/>
<dbReference type="InterPro" id="IPR012902">
    <property type="entry name" value="N_methyl_site"/>
</dbReference>
<dbReference type="Pfam" id="PF07963">
    <property type="entry name" value="N_methyl"/>
    <property type="match status" value="1"/>
</dbReference>
<evidence type="ECO:0000256" key="1">
    <source>
        <dbReference type="SAM" id="Phobius"/>
    </source>
</evidence>
<evidence type="ECO:0000313" key="2">
    <source>
        <dbReference type="EMBL" id="ACH38555.1"/>
    </source>
</evidence>
<dbReference type="OrthoDB" id="8481584at2"/>
<name>B5E8H0_CITBB</name>
<feature type="transmembrane region" description="Helical" evidence="1">
    <location>
        <begin position="6"/>
        <end position="26"/>
    </location>
</feature>
<keyword evidence="1" id="KW-0472">Membrane</keyword>
<keyword evidence="3" id="KW-1185">Reference proteome</keyword>
<dbReference type="HOGENOM" id="CLU_135534_0_0_7"/>
<evidence type="ECO:0000313" key="3">
    <source>
        <dbReference type="Proteomes" id="UP000008825"/>
    </source>
</evidence>
<dbReference type="AlphaFoldDB" id="B5E8H0"/>
<reference evidence="2 3" key="1">
    <citation type="submission" date="2008-07" db="EMBL/GenBank/DDBJ databases">
        <title>Complete sequence of Geobacter bemidjiensis BEM.</title>
        <authorList>
            <consortium name="US DOE Joint Genome Institute"/>
            <person name="Lucas S."/>
            <person name="Copeland A."/>
            <person name="Lapidus A."/>
            <person name="Glavina del Rio T."/>
            <person name="Dalin E."/>
            <person name="Tice H."/>
            <person name="Bruce D."/>
            <person name="Goodwin L."/>
            <person name="Pitluck S."/>
            <person name="Kiss H."/>
            <person name="Brettin T."/>
            <person name="Detter J.C."/>
            <person name="Han C."/>
            <person name="Kuske C.R."/>
            <person name="Schmutz J."/>
            <person name="Larimer F."/>
            <person name="Land M."/>
            <person name="Hauser L."/>
            <person name="Kyrpides N."/>
            <person name="Lykidis A."/>
            <person name="Lovley D."/>
            <person name="Richardson P."/>
        </authorList>
    </citation>
    <scope>NUCLEOTIDE SEQUENCE [LARGE SCALE GENOMIC DNA]</scope>
    <source>
        <strain evidence="3">ATCC BAA-1014 / DSM 16622 / JCM 12645 / Bem</strain>
    </source>
</reference>
<gene>
    <name evidence="2" type="primary">fimU-3</name>
    <name evidence="2" type="ordered locus">Gbem_1537</name>
</gene>
<protein>
    <submittedName>
        <fullName evidence="2">Type IV pilus minor pilin FimU</fullName>
    </submittedName>
</protein>
<reference evidence="2 3" key="2">
    <citation type="journal article" date="2010" name="BMC Genomics">
        <title>The genome of Geobacter bemidjiensis, exemplar for the subsurface clade of Geobacter species that predominate in Fe(III)-reducing subsurface environments.</title>
        <authorList>
            <person name="Aklujkar M."/>
            <person name="Young N.D."/>
            <person name="Holmes D."/>
            <person name="Chavan M."/>
            <person name="Risso C."/>
            <person name="Kiss H.E."/>
            <person name="Han C.S."/>
            <person name="Land M.L."/>
            <person name="Lovley D.R."/>
        </authorList>
    </citation>
    <scope>NUCLEOTIDE SEQUENCE [LARGE SCALE GENOMIC DNA]</scope>
    <source>
        <strain evidence="3">ATCC BAA-1014 / DSM 16622 / JCM 12645 / Bem</strain>
    </source>
</reference>
<dbReference type="STRING" id="404380.Gbem_1537"/>
<sequence length="161" mass="17079">MRGERGFSLIEMVVVLAIIGTLLGIGSMQFGRMQKKSSIEQQTRTIYAKMTEMRVEALYTKQARTLVLGDRRLTVYASSDGSGPALQVQQLPFAATMGADDRVSFEASGLMTGGDRALCVEPGGVAENPGNIDSVVVTAAKAYMGKRNSGGACVPTQIVAK</sequence>
<keyword evidence="1" id="KW-0812">Transmembrane</keyword>
<dbReference type="KEGG" id="gbm:Gbem_1537"/>
<keyword evidence="1" id="KW-1133">Transmembrane helix</keyword>
<dbReference type="NCBIfam" id="TIGR02532">
    <property type="entry name" value="IV_pilin_GFxxxE"/>
    <property type="match status" value="1"/>
</dbReference>
<dbReference type="RefSeq" id="WP_012529971.1">
    <property type="nucleotide sequence ID" value="NC_011146.1"/>
</dbReference>
<dbReference type="InterPro" id="IPR045584">
    <property type="entry name" value="Pilin-like"/>
</dbReference>
<dbReference type="Gene3D" id="3.30.700.10">
    <property type="entry name" value="Glycoprotein, Type 4 Pilin"/>
    <property type="match status" value="1"/>
</dbReference>
<accession>B5E8H0</accession>
<dbReference type="Proteomes" id="UP000008825">
    <property type="component" value="Chromosome"/>
</dbReference>
<dbReference type="EMBL" id="CP001124">
    <property type="protein sequence ID" value="ACH38555.1"/>
    <property type="molecule type" value="Genomic_DNA"/>
</dbReference>
<dbReference type="eggNOG" id="COG4970">
    <property type="taxonomic scope" value="Bacteria"/>
</dbReference>
<organism evidence="2 3">
    <name type="scientific">Citrifermentans bemidjiense (strain ATCC BAA-1014 / DSM 16622 / JCM 12645 / Bem)</name>
    <name type="common">Geobacter bemidjiensis</name>
    <dbReference type="NCBI Taxonomy" id="404380"/>
    <lineage>
        <taxon>Bacteria</taxon>
        <taxon>Pseudomonadati</taxon>
        <taxon>Thermodesulfobacteriota</taxon>
        <taxon>Desulfuromonadia</taxon>
        <taxon>Geobacterales</taxon>
        <taxon>Geobacteraceae</taxon>
        <taxon>Citrifermentans</taxon>
    </lineage>
</organism>
<dbReference type="SUPFAM" id="SSF54523">
    <property type="entry name" value="Pili subunits"/>
    <property type="match status" value="1"/>
</dbReference>